<evidence type="ECO:0000313" key="3">
    <source>
        <dbReference type="Proteomes" id="UP000193396"/>
    </source>
</evidence>
<dbReference type="STRING" id="1293890.TALK_13960"/>
<feature type="signal peptide" evidence="1">
    <location>
        <begin position="1"/>
        <end position="42"/>
    </location>
</feature>
<protein>
    <recommendedName>
        <fullName evidence="4">MipA/OmpV family protein</fullName>
    </recommendedName>
</protein>
<sequence>MCTRWDQVIGTRDMHVSRPNTWLIAGSAVAFLLGGFSHSANAQSNQTATPAETGVAIGMPEIDLLHSNLVPGILPPLGQSGLSQYFSQSGNRSIILGSPSGGENEDVSLFWLEMNSRPQPGKGVSAQIGLGFAPRPDLGIAFGPVFELNGPIGKSIGNDTSHDYDVTPTHRPGDYYNQEFSSRRSNNSGTDDAGIAASLSYMPFKDIWIGLHGRLTSDLTSAPNTGGTDSFDAMLGLTAGYRLEF</sequence>
<dbReference type="EMBL" id="JFKB01000009">
    <property type="protein sequence ID" value="OSQ47111.1"/>
    <property type="molecule type" value="Genomic_DNA"/>
</dbReference>
<accession>A0A1Y2LBB7</accession>
<reference evidence="2 3" key="1">
    <citation type="submission" date="2014-03" db="EMBL/GenBank/DDBJ databases">
        <title>The draft genome sequence of Thalassospira alkalitolerans JCM 18968.</title>
        <authorList>
            <person name="Lai Q."/>
            <person name="Shao Z."/>
        </authorList>
    </citation>
    <scope>NUCLEOTIDE SEQUENCE [LARGE SCALE GENOMIC DNA]</scope>
    <source>
        <strain evidence="2 3">JCM 18968</strain>
    </source>
</reference>
<gene>
    <name evidence="2" type="ORF">TALK_13960</name>
</gene>
<keyword evidence="3" id="KW-1185">Reference proteome</keyword>
<evidence type="ECO:0008006" key="4">
    <source>
        <dbReference type="Google" id="ProtNLM"/>
    </source>
</evidence>
<organism evidence="2 3">
    <name type="scientific">Thalassospira alkalitolerans</name>
    <dbReference type="NCBI Taxonomy" id="1293890"/>
    <lineage>
        <taxon>Bacteria</taxon>
        <taxon>Pseudomonadati</taxon>
        <taxon>Pseudomonadota</taxon>
        <taxon>Alphaproteobacteria</taxon>
        <taxon>Rhodospirillales</taxon>
        <taxon>Thalassospiraceae</taxon>
        <taxon>Thalassospira</taxon>
    </lineage>
</organism>
<dbReference type="AlphaFoldDB" id="A0A1Y2LBB7"/>
<name>A0A1Y2LBB7_9PROT</name>
<keyword evidence="1" id="KW-0732">Signal</keyword>
<dbReference type="Proteomes" id="UP000193396">
    <property type="component" value="Unassembled WGS sequence"/>
</dbReference>
<comment type="caution">
    <text evidence="2">The sequence shown here is derived from an EMBL/GenBank/DDBJ whole genome shotgun (WGS) entry which is preliminary data.</text>
</comment>
<proteinExistence type="predicted"/>
<evidence type="ECO:0000313" key="2">
    <source>
        <dbReference type="EMBL" id="OSQ47111.1"/>
    </source>
</evidence>
<evidence type="ECO:0000256" key="1">
    <source>
        <dbReference type="SAM" id="SignalP"/>
    </source>
</evidence>
<feature type="chain" id="PRO_5013254542" description="MipA/OmpV family protein" evidence="1">
    <location>
        <begin position="43"/>
        <end position="245"/>
    </location>
</feature>